<name>A0A6B3L1I5_9BACT</name>
<keyword evidence="4" id="KW-1185">Reference proteome</keyword>
<reference evidence="3 4" key="1">
    <citation type="submission" date="2020-12" db="EMBL/GenBank/DDBJ databases">
        <title>Sulforoseuscoccus oceanibium gen. nov., sp. nov., a representative of the phylum Verrucomicrobia with special cytoplasmic membrane, and proposal of Sulforoseuscoccusaceae fam. nov.</title>
        <authorList>
            <person name="Xi F."/>
        </authorList>
    </citation>
    <scope>NUCLEOTIDE SEQUENCE [LARGE SCALE GENOMIC DNA]</scope>
    <source>
        <strain evidence="3 4">T37</strain>
    </source>
</reference>
<evidence type="ECO:0000313" key="3">
    <source>
        <dbReference type="EMBL" id="QQL43896.1"/>
    </source>
</evidence>
<feature type="signal peptide" evidence="2">
    <location>
        <begin position="1"/>
        <end position="24"/>
    </location>
</feature>
<feature type="compositionally biased region" description="Polar residues" evidence="1">
    <location>
        <begin position="33"/>
        <end position="56"/>
    </location>
</feature>
<evidence type="ECO:0000256" key="2">
    <source>
        <dbReference type="SAM" id="SignalP"/>
    </source>
</evidence>
<dbReference type="EMBL" id="CP066776">
    <property type="protein sequence ID" value="QQL43896.1"/>
    <property type="molecule type" value="Genomic_DNA"/>
</dbReference>
<evidence type="ECO:0000313" key="4">
    <source>
        <dbReference type="Proteomes" id="UP000475117"/>
    </source>
</evidence>
<feature type="region of interest" description="Disordered" evidence="1">
    <location>
        <begin position="199"/>
        <end position="220"/>
    </location>
</feature>
<accession>A0A6B3L1I5</accession>
<dbReference type="RefSeq" id="WP_164361960.1">
    <property type="nucleotide sequence ID" value="NZ_CP066776.1"/>
</dbReference>
<proteinExistence type="predicted"/>
<gene>
    <name evidence="3" type="ORF">G3M56_008300</name>
</gene>
<dbReference type="KEGG" id="soa:G3M56_008300"/>
<feature type="region of interest" description="Disordered" evidence="1">
    <location>
        <begin position="28"/>
        <end position="60"/>
    </location>
</feature>
<dbReference type="Proteomes" id="UP000475117">
    <property type="component" value="Chromosome"/>
</dbReference>
<dbReference type="Gene3D" id="1.25.40.10">
    <property type="entry name" value="Tetratricopeptide repeat domain"/>
    <property type="match status" value="1"/>
</dbReference>
<protein>
    <submittedName>
        <fullName evidence="3">Uncharacterized protein</fullName>
    </submittedName>
</protein>
<feature type="region of interest" description="Disordered" evidence="1">
    <location>
        <begin position="633"/>
        <end position="653"/>
    </location>
</feature>
<evidence type="ECO:0000256" key="1">
    <source>
        <dbReference type="SAM" id="MobiDB-lite"/>
    </source>
</evidence>
<keyword evidence="2" id="KW-0732">Signal</keyword>
<organism evidence="3 4">
    <name type="scientific">Sulfuriroseicoccus oceanibius</name>
    <dbReference type="NCBI Taxonomy" id="2707525"/>
    <lineage>
        <taxon>Bacteria</taxon>
        <taxon>Pseudomonadati</taxon>
        <taxon>Verrucomicrobiota</taxon>
        <taxon>Verrucomicrobiia</taxon>
        <taxon>Verrucomicrobiales</taxon>
        <taxon>Verrucomicrobiaceae</taxon>
        <taxon>Sulfuriroseicoccus</taxon>
    </lineage>
</organism>
<dbReference type="InterPro" id="IPR011990">
    <property type="entry name" value="TPR-like_helical_dom_sf"/>
</dbReference>
<feature type="chain" id="PRO_5043938398" evidence="2">
    <location>
        <begin position="25"/>
        <end position="653"/>
    </location>
</feature>
<dbReference type="AlphaFoldDB" id="A0A6B3L1I5"/>
<sequence>MMNPLKTSATLGTAALLAAGSLHAQVFPAPTAPASQPQGGNGNTTIVNQQQPQSGPATPFGNEIPVFDASTENVMFNGNTWNVNDQRVFAARIESYLNTPPVEIDLAKEYYETLGAIPALLTHGGISERKANYPKALALLKKASEYKTIDNGISSTLYNHVFQIWLVNRDISSMQRELAQIDKAQKDLQWRGDMKATELPLTGQQNGSGNDKQGGGGPPAGVGTQSLLYQDIILERSENVARKKLLQAQQKTAEIKAKTEYHVFMAQLFLQRRFEHCVIAGRFYNHIFNDGEATLKLKKNSDVGKLFSDTLGGSPTVSTLDGMANESIGEVKSKMRAVDYLVSQNELWSAYKRLQEAFIIGEYLEPVRLYDLGKKRKLHKFAQKRYRLLNAMSAKDYGSAEELLKELYEAAPDFDGAKEESWIKSQMLASNMALKKAQNLFFQNKTEDAEQQVKTAVEIWPSNPNLDEFIDQTSDQLGEAKLRNDYERLKAEGNYDMIVQDIGQYLAAFRNDEAKLKEINEVATNASEIRQAIELSKRAESSSSPFAEFAAWEEIQILRKRFPTDSKLALRSEELTQRVAVFADTLRQAKFHEQRGRRGSALAHYMKARQAYPDSKIARDGVERMIDQVMQQGSNTDTYVPADNNSSAPVDPF</sequence>